<dbReference type="InterPro" id="IPR043640">
    <property type="entry name" value="AF4/FMR2_CHD"/>
</dbReference>
<dbReference type="GO" id="GO:0032783">
    <property type="term" value="C:super elongation complex"/>
    <property type="evidence" value="ECO:0007669"/>
    <property type="project" value="TreeGrafter"/>
</dbReference>
<feature type="compositionally biased region" description="Basic and acidic residues" evidence="5">
    <location>
        <begin position="292"/>
        <end position="323"/>
    </location>
</feature>
<evidence type="ECO:0000313" key="8">
    <source>
        <dbReference type="Proteomes" id="UP000261520"/>
    </source>
</evidence>
<feature type="compositionally biased region" description="Basic residues" evidence="5">
    <location>
        <begin position="324"/>
        <end position="340"/>
    </location>
</feature>
<protein>
    <recommendedName>
        <fullName evidence="6">AF4/FMR2 C-terminal homology domain-containing protein</fullName>
    </recommendedName>
</protein>
<dbReference type="InterPro" id="IPR007797">
    <property type="entry name" value="AF4/FMR2"/>
</dbReference>
<dbReference type="InterPro" id="IPR043639">
    <property type="entry name" value="AF4_int"/>
</dbReference>
<keyword evidence="3" id="KW-0597">Phosphoprotein</keyword>
<feature type="compositionally biased region" description="Low complexity" evidence="5">
    <location>
        <begin position="1"/>
        <end position="27"/>
    </location>
</feature>
<reference evidence="7" key="2">
    <citation type="submission" date="2025-09" db="UniProtKB">
        <authorList>
            <consortium name="Ensembl"/>
        </authorList>
    </citation>
    <scope>IDENTIFICATION</scope>
</reference>
<sequence length="681" mass="74449">RDDSSSHSGSESSSGSDSESESSSSDSEANEQPRPASPEPEQQGANKWQLDNWFKKTKQCSPASPVDNNNAPTKCKKEGRDNSSGRGYSSQGGGSKDSSTPTPSRESRAPQKGAEGGRGRQKSPAQSVTNSRKVTGKKQPKKSEKLPVVEEPKGGLRVESEPAPEVPQRPKAATKGSRKPSLKKELKASPRPTAISTADKKPKPKAPVKKPRKTDSSSSDSEENESIPSSSQTPKYTESIRTPVCVFSPMEDKELLSPLSDPEERYPSRTSQQQVLLVKIDLSLLSRIPGRPYKEPADIKVERDDCLERDTKDTSRHNSEKSSSKGKRKHKACRISRHLKPVTRNTASNLCLTFCSLASSRRSLEKKEEAVPSPSLPGPQRTPKAEQPSRKRTASQSSTSLSSGTGSGKEGSHGNKTSSASKHHKGEVKGVHSADHYLQEAKKLKHNADALLDRFEKAVYYLDAVVSFIECGNALEKSAQEAKSPFPMYAETVELIKYTMKLKSYMAPDATSADKRLAVLCLRCQSLLYLRLFKLRKDSALKYSKTLTEHLKNSLSNTQAPSPGMGNKAGMPSPVSPKLSPGSTASGYSSVSSSSSGSSSVTIPQRIHQMAASYVQVTSNFLYATEVWDQAEQLSKEQKDFFFELDKVMGPLIFNTSSMTELVRYTRQGLHWLRLDAKLIP</sequence>
<evidence type="ECO:0000256" key="4">
    <source>
        <dbReference type="ARBA" id="ARBA00023242"/>
    </source>
</evidence>
<proteinExistence type="inferred from homology"/>
<dbReference type="Ensembl" id="ENSPMGT00000008311.1">
    <property type="protein sequence ID" value="ENSPMGP00000007808.1"/>
    <property type="gene ID" value="ENSPMGG00000006477.1"/>
</dbReference>
<evidence type="ECO:0000256" key="1">
    <source>
        <dbReference type="ARBA" id="ARBA00004123"/>
    </source>
</evidence>
<keyword evidence="4" id="KW-0539">Nucleus</keyword>
<accession>A0A3B3ZSY5</accession>
<dbReference type="Pfam" id="PF05110">
    <property type="entry name" value="AF-4"/>
    <property type="match status" value="1"/>
</dbReference>
<dbReference type="AlphaFoldDB" id="A0A3B3ZSY5"/>
<dbReference type="Pfam" id="PF18876">
    <property type="entry name" value="AFF4_CHD"/>
    <property type="match status" value="1"/>
</dbReference>
<reference evidence="7" key="1">
    <citation type="submission" date="2025-08" db="UniProtKB">
        <authorList>
            <consortium name="Ensembl"/>
        </authorList>
    </citation>
    <scope>IDENTIFICATION</scope>
</reference>
<evidence type="ECO:0000256" key="5">
    <source>
        <dbReference type="SAM" id="MobiDB-lite"/>
    </source>
</evidence>
<comment type="subcellular location">
    <subcellularLocation>
        <location evidence="1">Nucleus</location>
    </subcellularLocation>
</comment>
<evidence type="ECO:0000259" key="6">
    <source>
        <dbReference type="Pfam" id="PF18876"/>
    </source>
</evidence>
<feature type="region of interest" description="Disordered" evidence="5">
    <location>
        <begin position="365"/>
        <end position="432"/>
    </location>
</feature>
<feature type="compositionally biased region" description="Basic and acidic residues" evidence="5">
    <location>
        <begin position="141"/>
        <end position="160"/>
    </location>
</feature>
<dbReference type="PANTHER" id="PTHR10528:SF15">
    <property type="entry name" value="AF4_FMR2 FAMILY MEMBER 4"/>
    <property type="match status" value="1"/>
</dbReference>
<feature type="compositionally biased region" description="Low complexity" evidence="5">
    <location>
        <begin position="394"/>
        <end position="404"/>
    </location>
</feature>
<feature type="region of interest" description="Disordered" evidence="5">
    <location>
        <begin position="253"/>
        <end position="272"/>
    </location>
</feature>
<evidence type="ECO:0000256" key="2">
    <source>
        <dbReference type="ARBA" id="ARBA00007354"/>
    </source>
</evidence>
<feature type="region of interest" description="Disordered" evidence="5">
    <location>
        <begin position="289"/>
        <end position="340"/>
    </location>
</feature>
<dbReference type="Pfam" id="PF18875">
    <property type="entry name" value="AF4_int"/>
    <property type="match status" value="1"/>
</dbReference>
<feature type="compositionally biased region" description="Polar residues" evidence="5">
    <location>
        <begin position="123"/>
        <end position="133"/>
    </location>
</feature>
<dbReference type="GO" id="GO:0010468">
    <property type="term" value="P:regulation of gene expression"/>
    <property type="evidence" value="ECO:0007669"/>
    <property type="project" value="InterPro"/>
</dbReference>
<feature type="compositionally biased region" description="Basic residues" evidence="5">
    <location>
        <begin position="202"/>
        <end position="212"/>
    </location>
</feature>
<name>A0A3B3ZSY5_9GOBI</name>
<organism evidence="7 8">
    <name type="scientific">Periophthalmus magnuspinnatus</name>
    <dbReference type="NCBI Taxonomy" id="409849"/>
    <lineage>
        <taxon>Eukaryota</taxon>
        <taxon>Metazoa</taxon>
        <taxon>Chordata</taxon>
        <taxon>Craniata</taxon>
        <taxon>Vertebrata</taxon>
        <taxon>Euteleostomi</taxon>
        <taxon>Actinopterygii</taxon>
        <taxon>Neopterygii</taxon>
        <taxon>Teleostei</taxon>
        <taxon>Neoteleostei</taxon>
        <taxon>Acanthomorphata</taxon>
        <taxon>Gobiaria</taxon>
        <taxon>Gobiiformes</taxon>
        <taxon>Gobioidei</taxon>
        <taxon>Gobiidae</taxon>
        <taxon>Oxudercinae</taxon>
        <taxon>Periophthalmus</taxon>
    </lineage>
</organism>
<dbReference type="PANTHER" id="PTHR10528">
    <property type="entry name" value="AF4/FMR2 FAMILY MEMBER"/>
    <property type="match status" value="1"/>
</dbReference>
<dbReference type="Proteomes" id="UP000261520">
    <property type="component" value="Unplaced"/>
</dbReference>
<feature type="compositionally biased region" description="Polar residues" evidence="5">
    <location>
        <begin position="59"/>
        <end position="72"/>
    </location>
</feature>
<comment type="similarity">
    <text evidence="2">Belongs to the AF4 family.</text>
</comment>
<feature type="compositionally biased region" description="Low complexity" evidence="5">
    <location>
        <begin position="580"/>
        <end position="599"/>
    </location>
</feature>
<feature type="region of interest" description="Disordered" evidence="5">
    <location>
        <begin position="1"/>
        <end position="244"/>
    </location>
</feature>
<feature type="domain" description="AF4/FMR2 C-terminal homology" evidence="6">
    <location>
        <begin position="429"/>
        <end position="679"/>
    </location>
</feature>
<dbReference type="STRING" id="409849.ENSPMGP00000007808"/>
<evidence type="ECO:0000256" key="3">
    <source>
        <dbReference type="ARBA" id="ARBA00022553"/>
    </source>
</evidence>
<keyword evidence="8" id="KW-1185">Reference proteome</keyword>
<feature type="region of interest" description="Disordered" evidence="5">
    <location>
        <begin position="552"/>
        <end position="599"/>
    </location>
</feature>
<evidence type="ECO:0000313" key="7">
    <source>
        <dbReference type="Ensembl" id="ENSPMGP00000007808.1"/>
    </source>
</evidence>